<feature type="compositionally biased region" description="Basic and acidic residues" evidence="1">
    <location>
        <begin position="71"/>
        <end position="93"/>
    </location>
</feature>
<proteinExistence type="predicted"/>
<feature type="region of interest" description="Disordered" evidence="1">
    <location>
        <begin position="44"/>
        <end position="99"/>
    </location>
</feature>
<evidence type="ECO:0000313" key="3">
    <source>
        <dbReference type="Proteomes" id="UP000639772"/>
    </source>
</evidence>
<evidence type="ECO:0000313" key="2">
    <source>
        <dbReference type="EMBL" id="KAG0482991.1"/>
    </source>
</evidence>
<accession>A0A835R026</accession>
<gene>
    <name evidence="2" type="ORF">HPP92_011075</name>
</gene>
<reference evidence="2 3" key="1">
    <citation type="journal article" date="2020" name="Nat. Food">
        <title>A phased Vanilla planifolia genome enables genetic improvement of flavour and production.</title>
        <authorList>
            <person name="Hasing T."/>
            <person name="Tang H."/>
            <person name="Brym M."/>
            <person name="Khazi F."/>
            <person name="Huang T."/>
            <person name="Chambers A.H."/>
        </authorList>
    </citation>
    <scope>NUCLEOTIDE SEQUENCE [LARGE SCALE GENOMIC DNA]</scope>
    <source>
        <tissue evidence="2">Leaf</tissue>
    </source>
</reference>
<dbReference type="AlphaFoldDB" id="A0A835R026"/>
<evidence type="ECO:0000256" key="1">
    <source>
        <dbReference type="SAM" id="MobiDB-lite"/>
    </source>
</evidence>
<protein>
    <submittedName>
        <fullName evidence="2">Uncharacterized protein</fullName>
    </submittedName>
</protein>
<comment type="caution">
    <text evidence="2">The sequence shown here is derived from an EMBL/GenBank/DDBJ whole genome shotgun (WGS) entry which is preliminary data.</text>
</comment>
<organism evidence="2 3">
    <name type="scientific">Vanilla planifolia</name>
    <name type="common">Vanilla</name>
    <dbReference type="NCBI Taxonomy" id="51239"/>
    <lineage>
        <taxon>Eukaryota</taxon>
        <taxon>Viridiplantae</taxon>
        <taxon>Streptophyta</taxon>
        <taxon>Embryophyta</taxon>
        <taxon>Tracheophyta</taxon>
        <taxon>Spermatophyta</taxon>
        <taxon>Magnoliopsida</taxon>
        <taxon>Liliopsida</taxon>
        <taxon>Asparagales</taxon>
        <taxon>Orchidaceae</taxon>
        <taxon>Vanilloideae</taxon>
        <taxon>Vanilleae</taxon>
        <taxon>Vanilla</taxon>
    </lineage>
</organism>
<dbReference type="EMBL" id="JADCNM010000005">
    <property type="protein sequence ID" value="KAG0482991.1"/>
    <property type="molecule type" value="Genomic_DNA"/>
</dbReference>
<name>A0A835R026_VANPL</name>
<dbReference type="Proteomes" id="UP000639772">
    <property type="component" value="Unassembled WGS sequence"/>
</dbReference>
<sequence length="99" mass="11568">MRTRSGKKYEMETSQLDQIFVTLQDLLTRVENIETKLEEFGNKITQLEHSPSEPPLSEPDIGYPPNHTLRRAHEPFMRRPPENDDDKLIKSIKCDTPTF</sequence>